<dbReference type="Pfam" id="PF00990">
    <property type="entry name" value="GGDEF"/>
    <property type="match status" value="1"/>
</dbReference>
<dbReference type="SUPFAM" id="SSF55073">
    <property type="entry name" value="Nucleotide cyclase"/>
    <property type="match status" value="1"/>
</dbReference>
<organism evidence="4 5">
    <name type="scientific">Brevundimonas terrae</name>
    <dbReference type="NCBI Taxonomy" id="363631"/>
    <lineage>
        <taxon>Bacteria</taxon>
        <taxon>Pseudomonadati</taxon>
        <taxon>Pseudomonadota</taxon>
        <taxon>Alphaproteobacteria</taxon>
        <taxon>Caulobacterales</taxon>
        <taxon>Caulobacteraceae</taxon>
        <taxon>Brevundimonas</taxon>
    </lineage>
</organism>
<accession>A0ABN0YCI9</accession>
<evidence type="ECO:0000313" key="4">
    <source>
        <dbReference type="EMBL" id="GAA0391049.1"/>
    </source>
</evidence>
<dbReference type="Proteomes" id="UP001500791">
    <property type="component" value="Unassembled WGS sequence"/>
</dbReference>
<dbReference type="EC" id="2.7.7.65" evidence="1"/>
<evidence type="ECO:0000259" key="3">
    <source>
        <dbReference type="PROSITE" id="PS50887"/>
    </source>
</evidence>
<dbReference type="InterPro" id="IPR029787">
    <property type="entry name" value="Nucleotide_cyclase"/>
</dbReference>
<comment type="catalytic activity">
    <reaction evidence="2">
        <text>2 GTP = 3',3'-c-di-GMP + 2 diphosphate</text>
        <dbReference type="Rhea" id="RHEA:24898"/>
        <dbReference type="ChEBI" id="CHEBI:33019"/>
        <dbReference type="ChEBI" id="CHEBI:37565"/>
        <dbReference type="ChEBI" id="CHEBI:58805"/>
        <dbReference type="EC" id="2.7.7.65"/>
    </reaction>
</comment>
<reference evidence="4 5" key="1">
    <citation type="journal article" date="2019" name="Int. J. Syst. Evol. Microbiol.">
        <title>The Global Catalogue of Microorganisms (GCM) 10K type strain sequencing project: providing services to taxonomists for standard genome sequencing and annotation.</title>
        <authorList>
            <consortium name="The Broad Institute Genomics Platform"/>
            <consortium name="The Broad Institute Genome Sequencing Center for Infectious Disease"/>
            <person name="Wu L."/>
            <person name="Ma J."/>
        </authorList>
    </citation>
    <scope>NUCLEOTIDE SEQUENCE [LARGE SCALE GENOMIC DNA]</scope>
    <source>
        <strain evidence="4 5">JCM 13476</strain>
    </source>
</reference>
<gene>
    <name evidence="4" type="ORF">GCM10009093_17110</name>
</gene>
<dbReference type="InterPro" id="IPR043128">
    <property type="entry name" value="Rev_trsase/Diguanyl_cyclase"/>
</dbReference>
<feature type="domain" description="GGDEF" evidence="3">
    <location>
        <begin position="49"/>
        <end position="176"/>
    </location>
</feature>
<sequence>MRFDVEALRQRLEQAEALADHDVLTPALNRRGFVNVLTRQMAYCQRHQQSAVLLYMDLDNFKPLNDRYGHAAGDEALRAVVDILIQQTRESDAVGRLGGDEFAVVMMNASYEDGKAKAGRLQELLHSQGFEWQGHHHGLSASIGVRPLSVQTDPEIWLAEADTAMWLRKAEKPSIR</sequence>
<dbReference type="PROSITE" id="PS50887">
    <property type="entry name" value="GGDEF"/>
    <property type="match status" value="1"/>
</dbReference>
<dbReference type="EMBL" id="BAAAEJ010000007">
    <property type="protein sequence ID" value="GAA0391049.1"/>
    <property type="molecule type" value="Genomic_DNA"/>
</dbReference>
<dbReference type="SMART" id="SM00267">
    <property type="entry name" value="GGDEF"/>
    <property type="match status" value="1"/>
</dbReference>
<dbReference type="InterPro" id="IPR000160">
    <property type="entry name" value="GGDEF_dom"/>
</dbReference>
<dbReference type="PANTHER" id="PTHR45138">
    <property type="entry name" value="REGULATORY COMPONENTS OF SENSORY TRANSDUCTION SYSTEM"/>
    <property type="match status" value="1"/>
</dbReference>
<dbReference type="PANTHER" id="PTHR45138:SF9">
    <property type="entry name" value="DIGUANYLATE CYCLASE DGCM-RELATED"/>
    <property type="match status" value="1"/>
</dbReference>
<dbReference type="Gene3D" id="3.30.70.270">
    <property type="match status" value="1"/>
</dbReference>
<keyword evidence="5" id="KW-1185">Reference proteome</keyword>
<dbReference type="InterPro" id="IPR050469">
    <property type="entry name" value="Diguanylate_Cyclase"/>
</dbReference>
<dbReference type="CDD" id="cd01949">
    <property type="entry name" value="GGDEF"/>
    <property type="match status" value="1"/>
</dbReference>
<protein>
    <recommendedName>
        <fullName evidence="1">diguanylate cyclase</fullName>
        <ecNumber evidence="1">2.7.7.65</ecNumber>
    </recommendedName>
</protein>
<dbReference type="NCBIfam" id="TIGR00254">
    <property type="entry name" value="GGDEF"/>
    <property type="match status" value="1"/>
</dbReference>
<proteinExistence type="predicted"/>
<evidence type="ECO:0000313" key="5">
    <source>
        <dbReference type="Proteomes" id="UP001500791"/>
    </source>
</evidence>
<evidence type="ECO:0000256" key="1">
    <source>
        <dbReference type="ARBA" id="ARBA00012528"/>
    </source>
</evidence>
<name>A0ABN0YCI9_9CAUL</name>
<evidence type="ECO:0000256" key="2">
    <source>
        <dbReference type="ARBA" id="ARBA00034247"/>
    </source>
</evidence>
<comment type="caution">
    <text evidence="4">The sequence shown here is derived from an EMBL/GenBank/DDBJ whole genome shotgun (WGS) entry which is preliminary data.</text>
</comment>